<protein>
    <submittedName>
        <fullName evidence="1">Uncharacterized protein</fullName>
    </submittedName>
</protein>
<sequence>MDTSNERTASLMTPAKLAQVASTVRAPISPAAFLDQMAADAGHQHVNRLSELRTQLQEQSTSSRAAAVEPVLDRLAQVLPSLDFDLLQPKGLWATVTGKNRTAGAEFAAQVEEIDSVIKTLPAELSALFRQEQPHAAAGDRTLVELEVEYRALDKIIDQGARWLQDMRNQLKTREAQAGADTGAQEQIRADNARCETLVARLKLLRAAVAAAQQVHQQTRASADRRLGLQASLQKALGQEAKEWRSQLGTLARAAAEGKTSGLNLDGPKEAHKHLRRRLDKLLAECEQLRTQEDSQAQCLSILGEQLSAAA</sequence>
<name>A0A4Z0C8P3_9BURK</name>
<dbReference type="OrthoDB" id="8900391at2"/>
<keyword evidence="2" id="KW-1185">Reference proteome</keyword>
<dbReference type="AlphaFoldDB" id="A0A4Z0C8P3"/>
<evidence type="ECO:0000313" key="1">
    <source>
        <dbReference type="EMBL" id="TFZ07354.1"/>
    </source>
</evidence>
<dbReference type="Proteomes" id="UP000298180">
    <property type="component" value="Unassembled WGS sequence"/>
</dbReference>
<organism evidence="1 2">
    <name type="scientific">Ramlibacter henchirensis</name>
    <dbReference type="NCBI Taxonomy" id="204072"/>
    <lineage>
        <taxon>Bacteria</taxon>
        <taxon>Pseudomonadati</taxon>
        <taxon>Pseudomonadota</taxon>
        <taxon>Betaproteobacteria</taxon>
        <taxon>Burkholderiales</taxon>
        <taxon>Comamonadaceae</taxon>
        <taxon>Ramlibacter</taxon>
    </lineage>
</organism>
<evidence type="ECO:0000313" key="2">
    <source>
        <dbReference type="Proteomes" id="UP000298180"/>
    </source>
</evidence>
<accession>A0A4Z0C8P3</accession>
<dbReference type="EMBL" id="SMLM01000001">
    <property type="protein sequence ID" value="TFZ07354.1"/>
    <property type="molecule type" value="Genomic_DNA"/>
</dbReference>
<proteinExistence type="predicted"/>
<dbReference type="RefSeq" id="WP_135263436.1">
    <property type="nucleotide sequence ID" value="NZ_SMLM01000001.1"/>
</dbReference>
<gene>
    <name evidence="1" type="ORF">EZ313_12360</name>
</gene>
<comment type="caution">
    <text evidence="1">The sequence shown here is derived from an EMBL/GenBank/DDBJ whole genome shotgun (WGS) entry which is preliminary data.</text>
</comment>
<reference evidence="1 2" key="1">
    <citation type="submission" date="2019-03" db="EMBL/GenBank/DDBJ databases">
        <title>Ramlibacter henchirensis DSM 14656, whole genome shotgun sequence.</title>
        <authorList>
            <person name="Zhang X."/>
            <person name="Feng G."/>
            <person name="Zhu H."/>
        </authorList>
    </citation>
    <scope>NUCLEOTIDE SEQUENCE [LARGE SCALE GENOMIC DNA]</scope>
    <source>
        <strain evidence="1 2">DSM 14656</strain>
    </source>
</reference>